<organism evidence="2 3">
    <name type="scientific">Afifella marina DSM 2698</name>
    <dbReference type="NCBI Taxonomy" id="1120955"/>
    <lineage>
        <taxon>Bacteria</taxon>
        <taxon>Pseudomonadati</taxon>
        <taxon>Pseudomonadota</taxon>
        <taxon>Alphaproteobacteria</taxon>
        <taxon>Hyphomicrobiales</taxon>
        <taxon>Afifellaceae</taxon>
        <taxon>Afifella</taxon>
    </lineage>
</organism>
<dbReference type="EMBL" id="FMVW01000002">
    <property type="protein sequence ID" value="SCZ28895.1"/>
    <property type="molecule type" value="Genomic_DNA"/>
</dbReference>
<evidence type="ECO:0000256" key="1">
    <source>
        <dbReference type="SAM" id="SignalP"/>
    </source>
</evidence>
<gene>
    <name evidence="2" type="ORF">SAMN03080610_01058</name>
</gene>
<feature type="signal peptide" evidence="1">
    <location>
        <begin position="1"/>
        <end position="19"/>
    </location>
</feature>
<evidence type="ECO:0000313" key="3">
    <source>
        <dbReference type="Proteomes" id="UP000199347"/>
    </source>
</evidence>
<feature type="chain" id="PRO_5011660296" evidence="1">
    <location>
        <begin position="20"/>
        <end position="49"/>
    </location>
</feature>
<keyword evidence="1" id="KW-0732">Signal</keyword>
<name>A0A1G5MUN7_AFIMA</name>
<proteinExistence type="predicted"/>
<accession>A0A1G5MUN7</accession>
<dbReference type="Proteomes" id="UP000199347">
    <property type="component" value="Unassembled WGS sequence"/>
</dbReference>
<sequence length="49" mass="5285">MTFFLADLAILAAFAGASAAAVALQVRNRREEAVVTVKGARARKLARRR</sequence>
<keyword evidence="3" id="KW-1185">Reference proteome</keyword>
<evidence type="ECO:0000313" key="2">
    <source>
        <dbReference type="EMBL" id="SCZ28895.1"/>
    </source>
</evidence>
<dbReference type="STRING" id="1120955.SAMN03080610_01058"/>
<dbReference type="AlphaFoldDB" id="A0A1G5MUN7"/>
<dbReference type="RefSeq" id="WP_170130499.1">
    <property type="nucleotide sequence ID" value="NZ_FMVW01000002.1"/>
</dbReference>
<protein>
    <submittedName>
        <fullName evidence="2">Uncharacterized protein</fullName>
    </submittedName>
</protein>
<reference evidence="2 3" key="1">
    <citation type="submission" date="2016-10" db="EMBL/GenBank/DDBJ databases">
        <authorList>
            <person name="de Groot N.N."/>
        </authorList>
    </citation>
    <scope>NUCLEOTIDE SEQUENCE [LARGE SCALE GENOMIC DNA]</scope>
    <source>
        <strain evidence="2 3">DSM 2698</strain>
    </source>
</reference>